<dbReference type="Proteomes" id="UP000320513">
    <property type="component" value="Unassembled WGS sequence"/>
</dbReference>
<keyword evidence="1" id="KW-0472">Membrane</keyword>
<dbReference type="AlphaFoldDB" id="A0A557XZZ8"/>
<proteinExistence type="predicted"/>
<protein>
    <submittedName>
        <fullName evidence="2">DMT family transporter</fullName>
    </submittedName>
</protein>
<dbReference type="RefSeq" id="WP_144949038.1">
    <property type="nucleotide sequence ID" value="NZ_VMQU01000008.1"/>
</dbReference>
<organism evidence="2 3">
    <name type="scientific">Mycobacterium helveticum</name>
    <dbReference type="NCBI Taxonomy" id="2592811"/>
    <lineage>
        <taxon>Bacteria</taxon>
        <taxon>Bacillati</taxon>
        <taxon>Actinomycetota</taxon>
        <taxon>Actinomycetes</taxon>
        <taxon>Mycobacteriales</taxon>
        <taxon>Mycobacteriaceae</taxon>
        <taxon>Mycobacterium</taxon>
    </lineage>
</organism>
<gene>
    <name evidence="2" type="ORF">FPZ47_03450</name>
</gene>
<dbReference type="PANTHER" id="PTHR34821">
    <property type="entry name" value="INNER MEMBRANE PROTEIN YDCZ"/>
    <property type="match status" value="1"/>
</dbReference>
<dbReference type="EMBL" id="VMQU01000008">
    <property type="protein sequence ID" value="TVS91806.1"/>
    <property type="molecule type" value="Genomic_DNA"/>
</dbReference>
<feature type="transmembrane region" description="Helical" evidence="1">
    <location>
        <begin position="69"/>
        <end position="91"/>
    </location>
</feature>
<keyword evidence="1" id="KW-0812">Transmembrane</keyword>
<evidence type="ECO:0000256" key="1">
    <source>
        <dbReference type="SAM" id="Phobius"/>
    </source>
</evidence>
<evidence type="ECO:0000313" key="3">
    <source>
        <dbReference type="Proteomes" id="UP000320513"/>
    </source>
</evidence>
<evidence type="ECO:0000313" key="2">
    <source>
        <dbReference type="EMBL" id="TVS91806.1"/>
    </source>
</evidence>
<sequence length="148" mass="15759">MNPTWMIPFIILGGALQTCGAAMNGQLFKHLINPWLASAVSFAVITVFFVAAFLVVHRPLPSAKDIASMPWWAVIGGLVGAVQVYAGLTLVNKVGAGTFMGITVTSALIMSLVLDHFGWLRLDPHPITAWRAVGGALMVCGVVLIARF</sequence>
<feature type="transmembrane region" description="Helical" evidence="1">
    <location>
        <begin position="98"/>
        <end position="117"/>
    </location>
</feature>
<feature type="transmembrane region" description="Helical" evidence="1">
    <location>
        <begin position="35"/>
        <end position="57"/>
    </location>
</feature>
<keyword evidence="3" id="KW-1185">Reference proteome</keyword>
<dbReference type="OrthoDB" id="9097160at2"/>
<feature type="transmembrane region" description="Helical" evidence="1">
    <location>
        <begin position="129"/>
        <end position="146"/>
    </location>
</feature>
<keyword evidence="1" id="KW-1133">Transmembrane helix</keyword>
<dbReference type="PANTHER" id="PTHR34821:SF2">
    <property type="entry name" value="INNER MEMBRANE PROTEIN YDCZ"/>
    <property type="match status" value="1"/>
</dbReference>
<feature type="transmembrane region" description="Helical" evidence="1">
    <location>
        <begin position="6"/>
        <end position="23"/>
    </location>
</feature>
<reference evidence="2 3" key="1">
    <citation type="submission" date="2019-07" db="EMBL/GenBank/DDBJ databases">
        <title>New Mycobacterium species.</title>
        <authorList>
            <person name="Tortoli E."/>
            <person name="Ghielmetti G."/>
            <person name="Friedel U."/>
            <person name="Trovato A."/>
        </authorList>
    </citation>
    <scope>NUCLEOTIDE SEQUENCE [LARGE SCALE GENOMIC DNA]</scope>
    <source>
        <strain evidence="2 3">16-83</strain>
    </source>
</reference>
<dbReference type="InterPro" id="IPR006750">
    <property type="entry name" value="YdcZ"/>
</dbReference>
<dbReference type="Pfam" id="PF04657">
    <property type="entry name" value="DMT_YdcZ"/>
    <property type="match status" value="1"/>
</dbReference>
<accession>A0A557XZZ8</accession>
<dbReference type="GO" id="GO:0005886">
    <property type="term" value="C:plasma membrane"/>
    <property type="evidence" value="ECO:0007669"/>
    <property type="project" value="TreeGrafter"/>
</dbReference>
<name>A0A557XZZ8_9MYCO</name>
<comment type="caution">
    <text evidence="2">The sequence shown here is derived from an EMBL/GenBank/DDBJ whole genome shotgun (WGS) entry which is preliminary data.</text>
</comment>